<reference evidence="13 14" key="1">
    <citation type="submission" date="2024-06" db="EMBL/GenBank/DDBJ databases">
        <title>Sorghum-associated microbial communities from plants grown in Nebraska, USA.</title>
        <authorList>
            <person name="Schachtman D."/>
        </authorList>
    </citation>
    <scope>NUCLEOTIDE SEQUENCE [LARGE SCALE GENOMIC DNA]</scope>
    <source>
        <strain evidence="13 14">2709</strain>
    </source>
</reference>
<evidence type="ECO:0000256" key="10">
    <source>
        <dbReference type="SAM" id="MobiDB-lite"/>
    </source>
</evidence>
<dbReference type="InterPro" id="IPR010054">
    <property type="entry name" value="Type2_sec_GspG"/>
</dbReference>
<comment type="similarity">
    <text evidence="2">Belongs to the GSP G family.</text>
</comment>
<dbReference type="NCBIfam" id="TIGR01710">
    <property type="entry name" value="typeII_sec_gspG"/>
    <property type="match status" value="1"/>
</dbReference>
<keyword evidence="7 11" id="KW-0812">Transmembrane</keyword>
<feature type="transmembrane region" description="Helical" evidence="11">
    <location>
        <begin position="24"/>
        <end position="44"/>
    </location>
</feature>
<gene>
    <name evidence="13" type="ORF">ABIE13_004642</name>
</gene>
<dbReference type="InterPro" id="IPR045584">
    <property type="entry name" value="Pilin-like"/>
</dbReference>
<name>A0ABV2QEN7_9BURK</name>
<feature type="compositionally biased region" description="Low complexity" evidence="10">
    <location>
        <begin position="1"/>
        <end position="17"/>
    </location>
</feature>
<dbReference type="Gene3D" id="3.30.700.10">
    <property type="entry name" value="Glycoprotein, Type 4 Pilin"/>
    <property type="match status" value="1"/>
</dbReference>
<feature type="region of interest" description="Disordered" evidence="10">
    <location>
        <begin position="1"/>
        <end position="20"/>
    </location>
</feature>
<proteinExistence type="inferred from homology"/>
<dbReference type="Proteomes" id="UP001549320">
    <property type="component" value="Unassembled WGS sequence"/>
</dbReference>
<evidence type="ECO:0000256" key="8">
    <source>
        <dbReference type="ARBA" id="ARBA00022989"/>
    </source>
</evidence>
<sequence length="154" mass="16122">MKTSALRQRLSLSSSSSHPRRSRGFTLIELLVVLAILTLLAGIVGPRVLNQLGGAKSKTAALQISDIDKALEIYKLDTGRYPSNAEGLQALITKPGSANGWNGPYLKGGVPNDPWGSPYRYANPGPNGGIEILSLGGDSAPGGEGENADVRNVN</sequence>
<dbReference type="NCBIfam" id="TIGR02532">
    <property type="entry name" value="IV_pilin_GFxxxE"/>
    <property type="match status" value="1"/>
</dbReference>
<comment type="subcellular location">
    <subcellularLocation>
        <location evidence="1">Cell inner membrane</location>
        <topology evidence="1">Single-pass membrane protein</topology>
    </subcellularLocation>
</comment>
<keyword evidence="9 11" id="KW-0472">Membrane</keyword>
<dbReference type="Pfam" id="PF07963">
    <property type="entry name" value="N_methyl"/>
    <property type="match status" value="1"/>
</dbReference>
<evidence type="ECO:0000256" key="1">
    <source>
        <dbReference type="ARBA" id="ARBA00004377"/>
    </source>
</evidence>
<keyword evidence="14" id="KW-1185">Reference proteome</keyword>
<dbReference type="PANTHER" id="PTHR30093:SF44">
    <property type="entry name" value="TYPE II SECRETION SYSTEM CORE PROTEIN G"/>
    <property type="match status" value="1"/>
</dbReference>
<dbReference type="InterPro" id="IPR012902">
    <property type="entry name" value="N_methyl_site"/>
</dbReference>
<protein>
    <recommendedName>
        <fullName evidence="3">Type II secretion system core protein G</fullName>
    </recommendedName>
</protein>
<evidence type="ECO:0000256" key="5">
    <source>
        <dbReference type="ARBA" id="ARBA00022481"/>
    </source>
</evidence>
<keyword evidence="8 11" id="KW-1133">Transmembrane helix</keyword>
<evidence type="ECO:0000313" key="13">
    <source>
        <dbReference type="EMBL" id="MET4579505.1"/>
    </source>
</evidence>
<dbReference type="SUPFAM" id="SSF54523">
    <property type="entry name" value="Pili subunits"/>
    <property type="match status" value="1"/>
</dbReference>
<comment type="caution">
    <text evidence="13">The sequence shown here is derived from an EMBL/GenBank/DDBJ whole genome shotgun (WGS) entry which is preliminary data.</text>
</comment>
<dbReference type="PROSITE" id="PS00409">
    <property type="entry name" value="PROKAR_NTER_METHYL"/>
    <property type="match status" value="1"/>
</dbReference>
<dbReference type="PRINTS" id="PR00813">
    <property type="entry name" value="BCTERIALGSPG"/>
</dbReference>
<evidence type="ECO:0000259" key="12">
    <source>
        <dbReference type="Pfam" id="PF08334"/>
    </source>
</evidence>
<dbReference type="InterPro" id="IPR000983">
    <property type="entry name" value="Bac_GSPG_pilin"/>
</dbReference>
<evidence type="ECO:0000313" key="14">
    <source>
        <dbReference type="Proteomes" id="UP001549320"/>
    </source>
</evidence>
<dbReference type="InterPro" id="IPR013545">
    <property type="entry name" value="T2SS_protein-GspG_C"/>
</dbReference>
<organism evidence="13 14">
    <name type="scientific">Ottowia thiooxydans</name>
    <dbReference type="NCBI Taxonomy" id="219182"/>
    <lineage>
        <taxon>Bacteria</taxon>
        <taxon>Pseudomonadati</taxon>
        <taxon>Pseudomonadota</taxon>
        <taxon>Betaproteobacteria</taxon>
        <taxon>Burkholderiales</taxon>
        <taxon>Comamonadaceae</taxon>
        <taxon>Ottowia</taxon>
    </lineage>
</organism>
<accession>A0ABV2QEN7</accession>
<dbReference type="Pfam" id="PF08334">
    <property type="entry name" value="T2SSG"/>
    <property type="match status" value="1"/>
</dbReference>
<feature type="domain" description="Type II secretion system protein GspG C-terminal" evidence="12">
    <location>
        <begin position="47"/>
        <end position="152"/>
    </location>
</feature>
<feature type="region of interest" description="Disordered" evidence="10">
    <location>
        <begin position="134"/>
        <end position="154"/>
    </location>
</feature>
<evidence type="ECO:0000256" key="6">
    <source>
        <dbReference type="ARBA" id="ARBA00022519"/>
    </source>
</evidence>
<evidence type="ECO:0000256" key="2">
    <source>
        <dbReference type="ARBA" id="ARBA00009984"/>
    </source>
</evidence>
<keyword evidence="5" id="KW-0488">Methylation</keyword>
<evidence type="ECO:0000256" key="9">
    <source>
        <dbReference type="ARBA" id="ARBA00023136"/>
    </source>
</evidence>
<evidence type="ECO:0000256" key="3">
    <source>
        <dbReference type="ARBA" id="ARBA00020042"/>
    </source>
</evidence>
<dbReference type="RefSeq" id="WP_354447665.1">
    <property type="nucleotide sequence ID" value="NZ_JBEPSH010000010.1"/>
</dbReference>
<keyword evidence="4" id="KW-1003">Cell membrane</keyword>
<evidence type="ECO:0000256" key="4">
    <source>
        <dbReference type="ARBA" id="ARBA00022475"/>
    </source>
</evidence>
<evidence type="ECO:0000256" key="7">
    <source>
        <dbReference type="ARBA" id="ARBA00022692"/>
    </source>
</evidence>
<dbReference type="PANTHER" id="PTHR30093">
    <property type="entry name" value="GENERAL SECRETION PATHWAY PROTEIN G"/>
    <property type="match status" value="1"/>
</dbReference>
<keyword evidence="6" id="KW-0997">Cell inner membrane</keyword>
<dbReference type="EMBL" id="JBEPSH010000010">
    <property type="protein sequence ID" value="MET4579505.1"/>
    <property type="molecule type" value="Genomic_DNA"/>
</dbReference>
<evidence type="ECO:0000256" key="11">
    <source>
        <dbReference type="SAM" id="Phobius"/>
    </source>
</evidence>